<feature type="region of interest" description="Disordered" evidence="1">
    <location>
        <begin position="168"/>
        <end position="307"/>
    </location>
</feature>
<feature type="compositionally biased region" description="Low complexity" evidence="1">
    <location>
        <begin position="185"/>
        <end position="194"/>
    </location>
</feature>
<dbReference type="Proteomes" id="UP000450000">
    <property type="component" value="Unassembled WGS sequence"/>
</dbReference>
<reference evidence="2 3" key="1">
    <citation type="submission" date="2019-09" db="EMBL/GenBank/DDBJ databases">
        <title>Genome Sequences of Streptomyces kaniharaensis ATCC 21070.</title>
        <authorList>
            <person name="Zhu W."/>
            <person name="De Crecy-Lagard V."/>
            <person name="Richards N.G."/>
        </authorList>
    </citation>
    <scope>NUCLEOTIDE SEQUENCE [LARGE SCALE GENOMIC DNA]</scope>
    <source>
        <strain evidence="2 3">SF-557</strain>
    </source>
</reference>
<feature type="compositionally biased region" description="Basic and acidic residues" evidence="1">
    <location>
        <begin position="225"/>
        <end position="272"/>
    </location>
</feature>
<feature type="compositionally biased region" description="Basic and acidic residues" evidence="1">
    <location>
        <begin position="285"/>
        <end position="298"/>
    </location>
</feature>
<name>A0A6N7KYW1_9ACTN</name>
<evidence type="ECO:0000313" key="2">
    <source>
        <dbReference type="EMBL" id="MQS16822.1"/>
    </source>
</evidence>
<proteinExistence type="predicted"/>
<evidence type="ECO:0000313" key="3">
    <source>
        <dbReference type="Proteomes" id="UP000450000"/>
    </source>
</evidence>
<accession>A0A6N7KYW1</accession>
<feature type="compositionally biased region" description="Basic and acidic residues" evidence="1">
    <location>
        <begin position="195"/>
        <end position="218"/>
    </location>
</feature>
<sequence length="322" mass="34439">MADKPPDFDAIAGELYVLAPQGFTAARNDRADKLKETDPQLAKQVRALRRPTLAAWAANILTHRHHDLVGRLLELGQALRDAQEHLAGEQLRVLAEQRRELVRALTGQAERDAAAAGHPLGAEAVAGLDRTLSAALADPDAARALAEGRLTAALEPPIWPVAPAEVETGQGAGATTDGPRRAAGRRAPGTAAKPGKQERSTDRAEADRRHRRERDQAREAVAAAKRTEREAARHAAEAEQALRDARSARRRAGDEVERARAALARAREHEADAQEDLAQAGEQVRAAEDAARTAHDQASRAGEAVQQAAARLRELEAAGRGG</sequence>
<dbReference type="AlphaFoldDB" id="A0A6N7KYW1"/>
<keyword evidence="3" id="KW-1185">Reference proteome</keyword>
<gene>
    <name evidence="2" type="ORF">F7Q99_32705</name>
</gene>
<protein>
    <submittedName>
        <fullName evidence="2">Uncharacterized protein</fullName>
    </submittedName>
</protein>
<comment type="caution">
    <text evidence="2">The sequence shown here is derived from an EMBL/GenBank/DDBJ whole genome shotgun (WGS) entry which is preliminary data.</text>
</comment>
<evidence type="ECO:0000256" key="1">
    <source>
        <dbReference type="SAM" id="MobiDB-lite"/>
    </source>
</evidence>
<dbReference type="OrthoDB" id="3541690at2"/>
<dbReference type="EMBL" id="WBOF01000003">
    <property type="protein sequence ID" value="MQS16822.1"/>
    <property type="molecule type" value="Genomic_DNA"/>
</dbReference>
<dbReference type="RefSeq" id="WP_153468403.1">
    <property type="nucleotide sequence ID" value="NZ_WBOF01000003.1"/>
</dbReference>
<organism evidence="2 3">
    <name type="scientific">Streptomyces kaniharaensis</name>
    <dbReference type="NCBI Taxonomy" id="212423"/>
    <lineage>
        <taxon>Bacteria</taxon>
        <taxon>Bacillati</taxon>
        <taxon>Actinomycetota</taxon>
        <taxon>Actinomycetes</taxon>
        <taxon>Kitasatosporales</taxon>
        <taxon>Streptomycetaceae</taxon>
        <taxon>Streptomyces</taxon>
    </lineage>
</organism>